<dbReference type="RefSeq" id="WP_191286782.1">
    <property type="nucleotide sequence ID" value="NZ_BNCH01000005.1"/>
</dbReference>
<dbReference type="Proteomes" id="UP000609802">
    <property type="component" value="Unassembled WGS sequence"/>
</dbReference>
<organism evidence="3 4">
    <name type="scientific">Aliiroseovarius zhejiangensis</name>
    <dbReference type="NCBI Taxonomy" id="1632025"/>
    <lineage>
        <taxon>Bacteria</taxon>
        <taxon>Pseudomonadati</taxon>
        <taxon>Pseudomonadota</taxon>
        <taxon>Alphaproteobacteria</taxon>
        <taxon>Rhodobacterales</taxon>
        <taxon>Paracoccaceae</taxon>
        <taxon>Aliiroseovarius</taxon>
    </lineage>
</organism>
<keyword evidence="4" id="KW-1185">Reference proteome</keyword>
<name>A0ABQ3J6L3_9RHOB</name>
<evidence type="ECO:0000256" key="2">
    <source>
        <dbReference type="SAM" id="MobiDB-lite"/>
    </source>
</evidence>
<evidence type="ECO:0008006" key="5">
    <source>
        <dbReference type="Google" id="ProtNLM"/>
    </source>
</evidence>
<accession>A0ABQ3J6L3</accession>
<feature type="coiled-coil region" evidence="1">
    <location>
        <begin position="185"/>
        <end position="266"/>
    </location>
</feature>
<proteinExistence type="predicted"/>
<comment type="caution">
    <text evidence="3">The sequence shown here is derived from an EMBL/GenBank/DDBJ whole genome shotgun (WGS) entry which is preliminary data.</text>
</comment>
<evidence type="ECO:0000313" key="3">
    <source>
        <dbReference type="EMBL" id="GHF02140.1"/>
    </source>
</evidence>
<gene>
    <name evidence="3" type="ORF">GCM10016455_24020</name>
</gene>
<keyword evidence="1" id="KW-0175">Coiled coil</keyword>
<evidence type="ECO:0000256" key="1">
    <source>
        <dbReference type="SAM" id="Coils"/>
    </source>
</evidence>
<dbReference type="EMBL" id="BNCH01000005">
    <property type="protein sequence ID" value="GHF02140.1"/>
    <property type="molecule type" value="Genomic_DNA"/>
</dbReference>
<sequence length="429" mass="45008">MAKPRKPAKDKPETVEDAVVVDEPKTAKPKPDDRPTVTDTPEQAPEAPETSDPPEAEAPDGKTPDAEADVVPAKDDLADPQPDETTSEPSDTSADTPAARGGSVFVPLLLGGAVAAALGFGAARYPDQWPFARQPDVDPVEVKLTELGDRVSEIEGATSSQGAALTALQQDTGLDELRGELTGQLDQIRVQYEAMSQKLTDLENRVHTVEKLPQGSGMEAAAAAAAAYERELQQMRQMLDAELERISAAQDQAETLEVSAAEAAKAAAARAAMSRVLAALESGQPYGDALFDLTENAGVEAPDALSAHAADGIITLATLQARFPEAARAALDASIRAAVRDGEMDRVTAFFRTQLGARSLEPKEGDDPDAILSRAEAALKDGRIAAALSELEAMPEAGKPALSAWIADATARKDTLEAAQALAQHVNSK</sequence>
<feature type="region of interest" description="Disordered" evidence="2">
    <location>
        <begin position="1"/>
        <end position="99"/>
    </location>
</feature>
<feature type="compositionally biased region" description="Basic and acidic residues" evidence="2">
    <location>
        <begin position="22"/>
        <end position="36"/>
    </location>
</feature>
<evidence type="ECO:0000313" key="4">
    <source>
        <dbReference type="Proteomes" id="UP000609802"/>
    </source>
</evidence>
<protein>
    <recommendedName>
        <fullName evidence="5">Mitochondrial inner membrane protein</fullName>
    </recommendedName>
</protein>
<reference evidence="4" key="1">
    <citation type="journal article" date="2019" name="Int. J. Syst. Evol. Microbiol.">
        <title>The Global Catalogue of Microorganisms (GCM) 10K type strain sequencing project: providing services to taxonomists for standard genome sequencing and annotation.</title>
        <authorList>
            <consortium name="The Broad Institute Genomics Platform"/>
            <consortium name="The Broad Institute Genome Sequencing Center for Infectious Disease"/>
            <person name="Wu L."/>
            <person name="Ma J."/>
        </authorList>
    </citation>
    <scope>NUCLEOTIDE SEQUENCE [LARGE SCALE GENOMIC DNA]</scope>
    <source>
        <strain evidence="4">KCTC 42443</strain>
    </source>
</reference>